<organism evidence="1 2">
    <name type="scientific">Vreelandella arcis</name>
    <dbReference type="NCBI Taxonomy" id="416873"/>
    <lineage>
        <taxon>Bacteria</taxon>
        <taxon>Pseudomonadati</taxon>
        <taxon>Pseudomonadota</taxon>
        <taxon>Gammaproteobacteria</taxon>
        <taxon>Oceanospirillales</taxon>
        <taxon>Halomonadaceae</taxon>
        <taxon>Vreelandella</taxon>
    </lineage>
</organism>
<sequence>MEKAAVFKSNRSQAVRMPKSLALPEDVTRVDVIALGRARLITPAGETWDSWFEGQSVTADFMSEREQPNEQEREAF</sequence>
<dbReference type="Gene3D" id="2.10.260.10">
    <property type="match status" value="1"/>
</dbReference>
<proteinExistence type="predicted"/>
<dbReference type="InterPro" id="IPR047976">
    <property type="entry name" value="Anti_VapB2-like"/>
</dbReference>
<dbReference type="NCBIfam" id="NF040493">
    <property type="entry name" value="TA_anti_VapB"/>
    <property type="match status" value="1"/>
</dbReference>
<dbReference type="OrthoDB" id="5298361at2"/>
<dbReference type="Proteomes" id="UP000199677">
    <property type="component" value="Unassembled WGS sequence"/>
</dbReference>
<evidence type="ECO:0000313" key="1">
    <source>
        <dbReference type="EMBL" id="SDN43240.1"/>
    </source>
</evidence>
<dbReference type="RefSeq" id="WP_089704030.1">
    <property type="nucleotide sequence ID" value="NZ_FNII01000005.1"/>
</dbReference>
<gene>
    <name evidence="1" type="ORF">SAMN04487951_10537</name>
</gene>
<dbReference type="PANTHER" id="PTHR37550:SF3">
    <property type="entry name" value="ANTITOXIN VAPB1"/>
    <property type="match status" value="1"/>
</dbReference>
<dbReference type="STRING" id="416873.SAMN04487951_10537"/>
<evidence type="ECO:0000313" key="2">
    <source>
        <dbReference type="Proteomes" id="UP000199677"/>
    </source>
</evidence>
<name>A0A1H0BC82_9GAMM</name>
<reference evidence="2" key="1">
    <citation type="submission" date="2016-10" db="EMBL/GenBank/DDBJ databases">
        <authorList>
            <person name="Varghese N."/>
            <person name="Submissions S."/>
        </authorList>
    </citation>
    <scope>NUCLEOTIDE SEQUENCE [LARGE SCALE GENOMIC DNA]</scope>
    <source>
        <strain evidence="2">CGMCC 1.6494</strain>
    </source>
</reference>
<keyword evidence="2" id="KW-1185">Reference proteome</keyword>
<protein>
    <submittedName>
        <fullName evidence="1">Antitoxin VapB</fullName>
    </submittedName>
</protein>
<accession>A0A1H0BC82</accession>
<dbReference type="AlphaFoldDB" id="A0A1H0BC82"/>
<dbReference type="InterPro" id="IPR051734">
    <property type="entry name" value="VapB_TA_antitoxins"/>
</dbReference>
<dbReference type="EMBL" id="FNII01000005">
    <property type="protein sequence ID" value="SDN43240.1"/>
    <property type="molecule type" value="Genomic_DNA"/>
</dbReference>
<dbReference type="PANTHER" id="PTHR37550">
    <property type="entry name" value="ANTITOXIN VAPB1"/>
    <property type="match status" value="1"/>
</dbReference>